<accession>A0AAW2L2C1</accession>
<dbReference type="PANTHER" id="PTHR31973:SF187">
    <property type="entry name" value="MUTATOR TRANSPOSASE MUDRA PROTEIN"/>
    <property type="match status" value="1"/>
</dbReference>
<gene>
    <name evidence="2" type="ORF">Sradi_5612400</name>
</gene>
<sequence length="400" mass="45955">MENAIRDNPNIPIQQLKNTILKKCNVEVSRFKVLRAKKTALEAIRGADTKQYEYLWNYCETVRQHNPGSKLILRKVDGSDPPVFEKLYFSLFAMKSAFLSGCRPLIGLDGCFLKTYFKGQLLVAVGRDGNDNMVPIALAIVPIENRKTWTWFNFKLKFKSQELKEFFWKAASTANKKDFEAFMKKIESLDPKVSDDVETASEWLKKKDTYLRVYAEMIHAVPGVKDYIQTPYEPLKAPQLKKKRGKPKKLRRRGPDELQNTSTRRGLTHTCGNCLQIGHNKHSCKNPTHQKSKFYKGHGNPEEVATQGSQAPPHSQHDAMEEANMNQSQPSPAVQKQPSVSQQEQVQYQGRRNSELLRKERSSSTNPQTPTVTRSYHKKPTISQLLENIREKAKRRPWKP</sequence>
<feature type="compositionally biased region" description="Polar residues" evidence="1">
    <location>
        <begin position="363"/>
        <end position="374"/>
    </location>
</feature>
<dbReference type="EMBL" id="JACGWJ010000026">
    <property type="protein sequence ID" value="KAL0312131.1"/>
    <property type="molecule type" value="Genomic_DNA"/>
</dbReference>
<evidence type="ECO:0000256" key="1">
    <source>
        <dbReference type="SAM" id="MobiDB-lite"/>
    </source>
</evidence>
<evidence type="ECO:0000313" key="2">
    <source>
        <dbReference type="EMBL" id="KAL0312131.1"/>
    </source>
</evidence>
<reference evidence="2" key="1">
    <citation type="submission" date="2020-06" db="EMBL/GenBank/DDBJ databases">
        <authorList>
            <person name="Li T."/>
            <person name="Hu X."/>
            <person name="Zhang T."/>
            <person name="Song X."/>
            <person name="Zhang H."/>
            <person name="Dai N."/>
            <person name="Sheng W."/>
            <person name="Hou X."/>
            <person name="Wei L."/>
        </authorList>
    </citation>
    <scope>NUCLEOTIDE SEQUENCE</scope>
    <source>
        <strain evidence="2">G02</strain>
        <tissue evidence="2">Leaf</tissue>
    </source>
</reference>
<feature type="region of interest" description="Disordered" evidence="1">
    <location>
        <begin position="235"/>
        <end position="400"/>
    </location>
</feature>
<feature type="compositionally biased region" description="Basic and acidic residues" evidence="1">
    <location>
        <begin position="352"/>
        <end position="362"/>
    </location>
</feature>
<dbReference type="PANTHER" id="PTHR31973">
    <property type="entry name" value="POLYPROTEIN, PUTATIVE-RELATED"/>
    <property type="match status" value="1"/>
</dbReference>
<feature type="compositionally biased region" description="Polar residues" evidence="1">
    <location>
        <begin position="324"/>
        <end position="351"/>
    </location>
</feature>
<feature type="compositionally biased region" description="Basic residues" evidence="1">
    <location>
        <begin position="279"/>
        <end position="296"/>
    </location>
</feature>
<organism evidence="2">
    <name type="scientific">Sesamum radiatum</name>
    <name type="common">Black benniseed</name>
    <dbReference type="NCBI Taxonomy" id="300843"/>
    <lineage>
        <taxon>Eukaryota</taxon>
        <taxon>Viridiplantae</taxon>
        <taxon>Streptophyta</taxon>
        <taxon>Embryophyta</taxon>
        <taxon>Tracheophyta</taxon>
        <taxon>Spermatophyta</taxon>
        <taxon>Magnoliopsida</taxon>
        <taxon>eudicotyledons</taxon>
        <taxon>Gunneridae</taxon>
        <taxon>Pentapetalae</taxon>
        <taxon>asterids</taxon>
        <taxon>lamiids</taxon>
        <taxon>Lamiales</taxon>
        <taxon>Pedaliaceae</taxon>
        <taxon>Sesamum</taxon>
    </lineage>
</organism>
<protein>
    <recommendedName>
        <fullName evidence="3">MULE transposase domain-containing protein</fullName>
    </recommendedName>
</protein>
<dbReference type="AlphaFoldDB" id="A0AAW2L2C1"/>
<evidence type="ECO:0008006" key="3">
    <source>
        <dbReference type="Google" id="ProtNLM"/>
    </source>
</evidence>
<feature type="compositionally biased region" description="Basic residues" evidence="1">
    <location>
        <begin position="239"/>
        <end position="252"/>
    </location>
</feature>
<proteinExistence type="predicted"/>
<feature type="compositionally biased region" description="Polar residues" evidence="1">
    <location>
        <begin position="258"/>
        <end position="273"/>
    </location>
</feature>
<name>A0AAW2L2C1_SESRA</name>
<reference evidence="2" key="2">
    <citation type="journal article" date="2024" name="Plant">
        <title>Genomic evolution and insights into agronomic trait innovations of Sesamum species.</title>
        <authorList>
            <person name="Miao H."/>
            <person name="Wang L."/>
            <person name="Qu L."/>
            <person name="Liu H."/>
            <person name="Sun Y."/>
            <person name="Le M."/>
            <person name="Wang Q."/>
            <person name="Wei S."/>
            <person name="Zheng Y."/>
            <person name="Lin W."/>
            <person name="Duan Y."/>
            <person name="Cao H."/>
            <person name="Xiong S."/>
            <person name="Wang X."/>
            <person name="Wei L."/>
            <person name="Li C."/>
            <person name="Ma Q."/>
            <person name="Ju M."/>
            <person name="Zhao R."/>
            <person name="Li G."/>
            <person name="Mu C."/>
            <person name="Tian Q."/>
            <person name="Mei H."/>
            <person name="Zhang T."/>
            <person name="Gao T."/>
            <person name="Zhang H."/>
        </authorList>
    </citation>
    <scope>NUCLEOTIDE SEQUENCE</scope>
    <source>
        <strain evidence="2">G02</strain>
    </source>
</reference>
<comment type="caution">
    <text evidence="2">The sequence shown here is derived from an EMBL/GenBank/DDBJ whole genome shotgun (WGS) entry which is preliminary data.</text>
</comment>